<dbReference type="Pfam" id="PF13639">
    <property type="entry name" value="zf-RING_2"/>
    <property type="match status" value="1"/>
</dbReference>
<comment type="catalytic activity">
    <reaction evidence="1">
        <text>S-ubiquitinyl-[E2 ubiquitin-conjugating enzyme]-L-cysteine + [acceptor protein]-L-lysine = [E2 ubiquitin-conjugating enzyme]-L-cysteine + N(6)-ubiquitinyl-[acceptor protein]-L-lysine.</text>
        <dbReference type="EC" id="2.3.2.27"/>
    </reaction>
</comment>
<evidence type="ECO:0000256" key="1">
    <source>
        <dbReference type="ARBA" id="ARBA00000900"/>
    </source>
</evidence>
<gene>
    <name evidence="11" type="ORF">CFOL_v3_21760</name>
</gene>
<protein>
    <recommendedName>
        <fullName evidence="2">RING-type E3 ubiquitin transferase</fullName>
        <ecNumber evidence="2">2.3.2.27</ecNumber>
    </recommendedName>
</protein>
<proteinExistence type="predicted"/>
<dbReference type="PROSITE" id="PS50089">
    <property type="entry name" value="ZF_RING_2"/>
    <property type="match status" value="1"/>
</dbReference>
<keyword evidence="7" id="KW-0862">Zinc</keyword>
<dbReference type="FunFam" id="3.30.40.10:FF:000022">
    <property type="entry name" value="E3 ubiquitin-protein ligase RING1-like"/>
    <property type="match status" value="1"/>
</dbReference>
<sequence length="347" mass="38137">MSFWCYRCTRFVHVLSQSDDSITCPYCDSGFIEEIETQQPDNQSRPFPSATMYMLSTHRNRQDSDRLSSPRTRRNRRNRVPMNPVIVLRGSAGTTTTTDGAESSFELYYDDGVGSGLRPIPNSTQGSGFDRILEQLSNAEIPGIGLLGRPENPAASKAAMESMPTVQILGTHVESECQCAICKEEFELGSLVKEMPCKHIYHDGCIVRWLSMRNTCPVCRHEVAADQDGNFREEFVEGEGVGMMTLWRLPGGGFAVGRRGDREIPVVYTEMDGGGGGGSRSGGGGGNGLRRVLGGLLSFLRRVRVGSGARSRASSSSLSAETGDTERRRSTFNRYMQRHNRASSVLV</sequence>
<evidence type="ECO:0000256" key="7">
    <source>
        <dbReference type="ARBA" id="ARBA00022833"/>
    </source>
</evidence>
<evidence type="ECO:0000256" key="4">
    <source>
        <dbReference type="ARBA" id="ARBA00022723"/>
    </source>
</evidence>
<dbReference type="InterPro" id="IPR010543">
    <property type="entry name" value="DUF1117"/>
</dbReference>
<dbReference type="Gene3D" id="3.30.40.10">
    <property type="entry name" value="Zinc/RING finger domain, C3HC4 (zinc finger)"/>
    <property type="match status" value="1"/>
</dbReference>
<feature type="region of interest" description="Disordered" evidence="9">
    <location>
        <begin position="56"/>
        <end position="81"/>
    </location>
</feature>
<dbReference type="SUPFAM" id="SSF57850">
    <property type="entry name" value="RING/U-box"/>
    <property type="match status" value="1"/>
</dbReference>
<keyword evidence="12" id="KW-1185">Reference proteome</keyword>
<evidence type="ECO:0000313" key="12">
    <source>
        <dbReference type="Proteomes" id="UP000187406"/>
    </source>
</evidence>
<name>A0A1Q3CDS8_CEPFO</name>
<dbReference type="SMART" id="SM00184">
    <property type="entry name" value="RING"/>
    <property type="match status" value="1"/>
</dbReference>
<keyword evidence="5 8" id="KW-0863">Zinc-finger</keyword>
<evidence type="ECO:0000256" key="2">
    <source>
        <dbReference type="ARBA" id="ARBA00012483"/>
    </source>
</evidence>
<dbReference type="Pfam" id="PF06547">
    <property type="entry name" value="DUF1117"/>
    <property type="match status" value="1"/>
</dbReference>
<comment type="caution">
    <text evidence="11">The sequence shown here is derived from an EMBL/GenBank/DDBJ whole genome shotgun (WGS) entry which is preliminary data.</text>
</comment>
<evidence type="ECO:0000256" key="5">
    <source>
        <dbReference type="ARBA" id="ARBA00022771"/>
    </source>
</evidence>
<dbReference type="InterPro" id="IPR013083">
    <property type="entry name" value="Znf_RING/FYVE/PHD"/>
</dbReference>
<dbReference type="STRING" id="3775.A0A1Q3CDS8"/>
<evidence type="ECO:0000256" key="8">
    <source>
        <dbReference type="PROSITE-ProRule" id="PRU00175"/>
    </source>
</evidence>
<dbReference type="Proteomes" id="UP000187406">
    <property type="component" value="Unassembled WGS sequence"/>
</dbReference>
<dbReference type="AlphaFoldDB" id="A0A1Q3CDS8"/>
<keyword evidence="6" id="KW-0833">Ubl conjugation pathway</keyword>
<keyword evidence="4" id="KW-0479">Metal-binding</keyword>
<dbReference type="InterPro" id="IPR001841">
    <property type="entry name" value="Znf_RING"/>
</dbReference>
<dbReference type="CDD" id="cd16667">
    <property type="entry name" value="RING-H2_RNF126-like"/>
    <property type="match status" value="1"/>
</dbReference>
<evidence type="ECO:0000256" key="9">
    <source>
        <dbReference type="SAM" id="MobiDB-lite"/>
    </source>
</evidence>
<dbReference type="PANTHER" id="PTHR15710">
    <property type="entry name" value="E3 UBIQUITIN-PROTEIN LIGASE PRAJA"/>
    <property type="match status" value="1"/>
</dbReference>
<evidence type="ECO:0000259" key="10">
    <source>
        <dbReference type="PROSITE" id="PS50089"/>
    </source>
</evidence>
<dbReference type="InParanoid" id="A0A1Q3CDS8"/>
<dbReference type="Pfam" id="PF14369">
    <property type="entry name" value="Zn_ribbon_19"/>
    <property type="match status" value="1"/>
</dbReference>
<dbReference type="EC" id="2.3.2.27" evidence="2"/>
<dbReference type="GO" id="GO:0016567">
    <property type="term" value="P:protein ubiquitination"/>
    <property type="evidence" value="ECO:0007669"/>
    <property type="project" value="TreeGrafter"/>
</dbReference>
<evidence type="ECO:0000256" key="3">
    <source>
        <dbReference type="ARBA" id="ARBA00022679"/>
    </source>
</evidence>
<dbReference type="PANTHER" id="PTHR15710:SF217">
    <property type="entry name" value="E3 UBIQUITIN-PROTEIN LIGASE RDUF2"/>
    <property type="match status" value="1"/>
</dbReference>
<reference evidence="12" key="1">
    <citation type="submission" date="2016-04" db="EMBL/GenBank/DDBJ databases">
        <title>Cephalotus genome sequencing.</title>
        <authorList>
            <person name="Fukushima K."/>
            <person name="Hasebe M."/>
            <person name="Fang X."/>
        </authorList>
    </citation>
    <scope>NUCLEOTIDE SEQUENCE [LARGE SCALE GENOMIC DNA]</scope>
    <source>
        <strain evidence="12">cv. St1</strain>
    </source>
</reference>
<feature type="compositionally biased region" description="Low complexity" evidence="9">
    <location>
        <begin position="310"/>
        <end position="319"/>
    </location>
</feature>
<evidence type="ECO:0000256" key="6">
    <source>
        <dbReference type="ARBA" id="ARBA00022786"/>
    </source>
</evidence>
<organism evidence="11 12">
    <name type="scientific">Cephalotus follicularis</name>
    <name type="common">Albany pitcher plant</name>
    <dbReference type="NCBI Taxonomy" id="3775"/>
    <lineage>
        <taxon>Eukaryota</taxon>
        <taxon>Viridiplantae</taxon>
        <taxon>Streptophyta</taxon>
        <taxon>Embryophyta</taxon>
        <taxon>Tracheophyta</taxon>
        <taxon>Spermatophyta</taxon>
        <taxon>Magnoliopsida</taxon>
        <taxon>eudicotyledons</taxon>
        <taxon>Gunneridae</taxon>
        <taxon>Pentapetalae</taxon>
        <taxon>rosids</taxon>
        <taxon>fabids</taxon>
        <taxon>Oxalidales</taxon>
        <taxon>Cephalotaceae</taxon>
        <taxon>Cephalotus</taxon>
    </lineage>
</organism>
<feature type="region of interest" description="Disordered" evidence="9">
    <location>
        <begin position="310"/>
        <end position="330"/>
    </location>
</feature>
<dbReference type="EMBL" id="BDDD01001772">
    <property type="protein sequence ID" value="GAV78292.1"/>
    <property type="molecule type" value="Genomic_DNA"/>
</dbReference>
<feature type="domain" description="RING-type" evidence="10">
    <location>
        <begin position="179"/>
        <end position="220"/>
    </location>
</feature>
<dbReference type="GO" id="GO:0008270">
    <property type="term" value="F:zinc ion binding"/>
    <property type="evidence" value="ECO:0007669"/>
    <property type="project" value="UniProtKB-KW"/>
</dbReference>
<dbReference type="InterPro" id="IPR039525">
    <property type="entry name" value="RNF126-like_zinc-ribbon"/>
</dbReference>
<accession>A0A1Q3CDS8</accession>
<dbReference type="GO" id="GO:0061630">
    <property type="term" value="F:ubiquitin protein ligase activity"/>
    <property type="evidence" value="ECO:0007669"/>
    <property type="project" value="UniProtKB-EC"/>
</dbReference>
<dbReference type="OrthoDB" id="8062037at2759"/>
<dbReference type="GO" id="GO:0005737">
    <property type="term" value="C:cytoplasm"/>
    <property type="evidence" value="ECO:0007669"/>
    <property type="project" value="TreeGrafter"/>
</dbReference>
<keyword evidence="3" id="KW-0808">Transferase</keyword>
<evidence type="ECO:0000313" key="11">
    <source>
        <dbReference type="EMBL" id="GAV78292.1"/>
    </source>
</evidence>